<feature type="region of interest" description="Disordered" evidence="1">
    <location>
        <begin position="75"/>
        <end position="98"/>
    </location>
</feature>
<evidence type="ECO:0000313" key="2">
    <source>
        <dbReference type="EMBL" id="KAL0334576.1"/>
    </source>
</evidence>
<gene>
    <name evidence="2" type="ORF">Sradi_4669500</name>
</gene>
<accession>A0AAW2MTY2</accession>
<feature type="region of interest" description="Disordered" evidence="1">
    <location>
        <begin position="148"/>
        <end position="173"/>
    </location>
</feature>
<proteinExistence type="predicted"/>
<sequence length="173" mass="18494">MLSCLDMTNAQSSCSFDIDEFLGRTQACNDALGRTEAYTDVLGRTQACTHAHACNPSGPDKSHTHTCIHVHTQIMPSPSEPQAPSDDTAESVEKKAKKRPWRNDQLYCLHPGSETVLNGQGLGDCGFDNLQCLGNQSSDQKELPDCGLGNTNVVSGGNTSGSSKRKGGLFYSS</sequence>
<reference evidence="2" key="1">
    <citation type="submission" date="2020-06" db="EMBL/GenBank/DDBJ databases">
        <authorList>
            <person name="Li T."/>
            <person name="Hu X."/>
            <person name="Zhang T."/>
            <person name="Song X."/>
            <person name="Zhang H."/>
            <person name="Dai N."/>
            <person name="Sheng W."/>
            <person name="Hou X."/>
            <person name="Wei L."/>
        </authorList>
    </citation>
    <scope>NUCLEOTIDE SEQUENCE</scope>
    <source>
        <strain evidence="2">G02</strain>
        <tissue evidence="2">Leaf</tissue>
    </source>
</reference>
<dbReference type="AlphaFoldDB" id="A0AAW2MTY2"/>
<dbReference type="EMBL" id="JACGWJ010000021">
    <property type="protein sequence ID" value="KAL0334576.1"/>
    <property type="molecule type" value="Genomic_DNA"/>
</dbReference>
<feature type="compositionally biased region" description="Low complexity" evidence="1">
    <location>
        <begin position="149"/>
        <end position="162"/>
    </location>
</feature>
<protein>
    <submittedName>
        <fullName evidence="2">Uncharacterized protein</fullName>
    </submittedName>
</protein>
<reference evidence="2" key="2">
    <citation type="journal article" date="2024" name="Plant">
        <title>Genomic evolution and insights into agronomic trait innovations of Sesamum species.</title>
        <authorList>
            <person name="Miao H."/>
            <person name="Wang L."/>
            <person name="Qu L."/>
            <person name="Liu H."/>
            <person name="Sun Y."/>
            <person name="Le M."/>
            <person name="Wang Q."/>
            <person name="Wei S."/>
            <person name="Zheng Y."/>
            <person name="Lin W."/>
            <person name="Duan Y."/>
            <person name="Cao H."/>
            <person name="Xiong S."/>
            <person name="Wang X."/>
            <person name="Wei L."/>
            <person name="Li C."/>
            <person name="Ma Q."/>
            <person name="Ju M."/>
            <person name="Zhao R."/>
            <person name="Li G."/>
            <person name="Mu C."/>
            <person name="Tian Q."/>
            <person name="Mei H."/>
            <person name="Zhang T."/>
            <person name="Gao T."/>
            <person name="Zhang H."/>
        </authorList>
    </citation>
    <scope>NUCLEOTIDE SEQUENCE</scope>
    <source>
        <strain evidence="2">G02</strain>
    </source>
</reference>
<organism evidence="2">
    <name type="scientific">Sesamum radiatum</name>
    <name type="common">Black benniseed</name>
    <dbReference type="NCBI Taxonomy" id="300843"/>
    <lineage>
        <taxon>Eukaryota</taxon>
        <taxon>Viridiplantae</taxon>
        <taxon>Streptophyta</taxon>
        <taxon>Embryophyta</taxon>
        <taxon>Tracheophyta</taxon>
        <taxon>Spermatophyta</taxon>
        <taxon>Magnoliopsida</taxon>
        <taxon>eudicotyledons</taxon>
        <taxon>Gunneridae</taxon>
        <taxon>Pentapetalae</taxon>
        <taxon>asterids</taxon>
        <taxon>lamiids</taxon>
        <taxon>Lamiales</taxon>
        <taxon>Pedaliaceae</taxon>
        <taxon>Sesamum</taxon>
    </lineage>
</organism>
<name>A0AAW2MTY2_SESRA</name>
<evidence type="ECO:0000256" key="1">
    <source>
        <dbReference type="SAM" id="MobiDB-lite"/>
    </source>
</evidence>
<comment type="caution">
    <text evidence="2">The sequence shown here is derived from an EMBL/GenBank/DDBJ whole genome shotgun (WGS) entry which is preliminary data.</text>
</comment>